<feature type="transmembrane region" description="Helical" evidence="2">
    <location>
        <begin position="523"/>
        <end position="542"/>
    </location>
</feature>
<feature type="transmembrane region" description="Helical" evidence="2">
    <location>
        <begin position="360"/>
        <end position="388"/>
    </location>
</feature>
<dbReference type="Pfam" id="PF11915">
    <property type="entry name" value="DUF3433"/>
    <property type="match status" value="2"/>
</dbReference>
<dbReference type="OrthoDB" id="3248909at2759"/>
<feature type="transmembrane region" description="Helical" evidence="2">
    <location>
        <begin position="676"/>
        <end position="699"/>
    </location>
</feature>
<feature type="transmembrane region" description="Helical" evidence="2">
    <location>
        <begin position="408"/>
        <end position="431"/>
    </location>
</feature>
<evidence type="ECO:0000256" key="1">
    <source>
        <dbReference type="SAM" id="MobiDB-lite"/>
    </source>
</evidence>
<accession>A0A420YP91</accession>
<dbReference type="AlphaFoldDB" id="A0A420YP91"/>
<proteinExistence type="predicted"/>
<feature type="compositionally biased region" description="Polar residues" evidence="1">
    <location>
        <begin position="1"/>
        <end position="12"/>
    </location>
</feature>
<feature type="transmembrane region" description="Helical" evidence="2">
    <location>
        <begin position="292"/>
        <end position="310"/>
    </location>
</feature>
<feature type="transmembrane region" description="Helical" evidence="2">
    <location>
        <begin position="616"/>
        <end position="640"/>
    </location>
</feature>
<evidence type="ECO:0000313" key="3">
    <source>
        <dbReference type="EMBL" id="RKU49717.1"/>
    </source>
</evidence>
<dbReference type="Proteomes" id="UP000275385">
    <property type="component" value="Unassembled WGS sequence"/>
</dbReference>
<sequence length="797" mass="89041">MIYTDYSKNGYSPETDGQRIANKKSSRGFGSGRALKRTPPTILEEDDGIDMGLLNHAQPISRGGEVEQPAEDRDTARLAVDDIPLALRPGTWHNQGLVRKLQEREAQGRLTGGLGRGIKTDATILESDLLATSPVIELLPPTPLPRSISNSLSRTFTLGRRKSHVGRTEAVKRLGQSEADKSGKVIEVIIEEEAIGMDQSEIDLSHLTGPNTGIIRGPSQMRQSAFPMKEQRKEIFYPQPNWKPFSMRWPYLLSLILLSAGLGCASETIYQMSLKKPLMTFHTPSDIPSADYFAFKFLPTLISVTFGVLWQITDFEVKRLEAFYQLSREGGALAAESINVDYITNFSFLRPIHALYRRHYAVAVSSVATILANALVPTLGAASIVLWPDREARLADPVGEKVITISRLWSRFLTAVFFIIALLGCVLFYQLQSRKSGLLADVKGIAGLASMAVVSHILMDFKAMDVATPKDIHQRLKSRRYVLRNSSLAPDHANPPTKHERDRYENHHLSQNPHPLMLRPLGAIPFLFGIGLFLVFTPVFLFTPATILTGRAPWIITALAVCIKLGWGSLETDVRMLEPYYILSRRHAPPKTLTLDYTALPFFWVAVQALLNRHWLVFFVGFGSVLAELLTVLATSLATVEGRDFIAVLTRRADDIAFDKDSGADINAGQETVLSFWISLCITLFILSYLFLVAIVTFLRRRTVFLPRQPNTVASVLAFIHQSKMLYDFVGTSKMSTAEVREKLEGVGKTYGMGWFKGRDGQRHCGVDEEELLSAWKYGVDYTEATRPWEVDRVGWL</sequence>
<name>A0A420YP91_9PEZI</name>
<protein>
    <submittedName>
        <fullName evidence="3">Uncharacterized protein</fullName>
    </submittedName>
</protein>
<keyword evidence="2" id="KW-0472">Membrane</keyword>
<comment type="caution">
    <text evidence="3">The sequence shown here is derived from an EMBL/GenBank/DDBJ whole genome shotgun (WGS) entry which is preliminary data.</text>
</comment>
<dbReference type="EMBL" id="QVQW01000001">
    <property type="protein sequence ID" value="RKU49717.1"/>
    <property type="molecule type" value="Genomic_DNA"/>
</dbReference>
<dbReference type="PANTHER" id="PTHR37544:SF3">
    <property type="entry name" value="SPRAY"/>
    <property type="match status" value="1"/>
</dbReference>
<reference evidence="3 4" key="1">
    <citation type="submission" date="2018-08" db="EMBL/GenBank/DDBJ databases">
        <title>Draft genome of the lignicolous fungus Coniochaeta pulveracea.</title>
        <authorList>
            <person name="Borstlap C.J."/>
            <person name="De Witt R.N."/>
            <person name="Botha A."/>
            <person name="Volschenk H."/>
        </authorList>
    </citation>
    <scope>NUCLEOTIDE SEQUENCE [LARGE SCALE GENOMIC DNA]</scope>
    <source>
        <strain evidence="3 4">CAB683</strain>
    </source>
</reference>
<feature type="region of interest" description="Disordered" evidence="1">
    <location>
        <begin position="1"/>
        <end position="40"/>
    </location>
</feature>
<dbReference type="STRING" id="177199.A0A420YP91"/>
<keyword evidence="2" id="KW-0812">Transmembrane</keyword>
<feature type="transmembrane region" description="Helical" evidence="2">
    <location>
        <begin position="438"/>
        <end position="459"/>
    </location>
</feature>
<evidence type="ECO:0000256" key="2">
    <source>
        <dbReference type="SAM" id="Phobius"/>
    </source>
</evidence>
<gene>
    <name evidence="3" type="ORF">DL546_009885</name>
</gene>
<feature type="transmembrane region" description="Helical" evidence="2">
    <location>
        <begin position="251"/>
        <end position="272"/>
    </location>
</feature>
<dbReference type="InterPro" id="IPR021840">
    <property type="entry name" value="DUF3433"/>
</dbReference>
<dbReference type="PANTHER" id="PTHR37544">
    <property type="entry name" value="SPRAY-RELATED"/>
    <property type="match status" value="1"/>
</dbReference>
<evidence type="ECO:0000313" key="4">
    <source>
        <dbReference type="Proteomes" id="UP000275385"/>
    </source>
</evidence>
<keyword evidence="2" id="KW-1133">Transmembrane helix</keyword>
<keyword evidence="4" id="KW-1185">Reference proteome</keyword>
<organism evidence="3 4">
    <name type="scientific">Coniochaeta pulveracea</name>
    <dbReference type="NCBI Taxonomy" id="177199"/>
    <lineage>
        <taxon>Eukaryota</taxon>
        <taxon>Fungi</taxon>
        <taxon>Dikarya</taxon>
        <taxon>Ascomycota</taxon>
        <taxon>Pezizomycotina</taxon>
        <taxon>Sordariomycetes</taxon>
        <taxon>Sordariomycetidae</taxon>
        <taxon>Coniochaetales</taxon>
        <taxon>Coniochaetaceae</taxon>
        <taxon>Coniochaeta</taxon>
    </lineage>
</organism>